<dbReference type="OrthoDB" id="121517at2759"/>
<dbReference type="InterPro" id="IPR051320">
    <property type="entry name" value="Viral_Replic_Matur_Polypro"/>
</dbReference>
<dbReference type="Pfam" id="PF00078">
    <property type="entry name" value="RVT_1"/>
    <property type="match status" value="1"/>
</dbReference>
<protein>
    <recommendedName>
        <fullName evidence="1">Reverse transcriptase domain-containing protein</fullName>
    </recommendedName>
</protein>
<name>A0A225UWV4_9STRA</name>
<sequence>MCIDSRAVNALTIPMQWPMLRLDVGITHVAGAKRNVYSNVPMGAKDAVVYFQSIVEQIFGYLLYNRVLVWLDDILNYAESEEELMELLEEVLLRCETFGSKLHPGKCKFFLKEVTWCGKIISENGVTHSPERVQGYVNTFKRGGITTVHMCRQLDEVKYSRFCTSHVSVERNFGVMQLQGARTKKRLQKVDYSELEVQSLAQAKTKPLAMVPPAHPNDNWEVAMVTDATEELLYFNLLQKMTPSHFRNSRISLWHFGVAIFVEHRTDGQLLRKMHLP</sequence>
<comment type="caution">
    <text evidence="2">The sequence shown here is derived from an EMBL/GenBank/DDBJ whole genome shotgun (WGS) entry which is preliminary data.</text>
</comment>
<gene>
    <name evidence="2" type="ORF">PHMEG_00032200</name>
</gene>
<dbReference type="PANTHER" id="PTHR33064">
    <property type="entry name" value="POL PROTEIN"/>
    <property type="match status" value="1"/>
</dbReference>
<reference evidence="3" key="1">
    <citation type="submission" date="2017-03" db="EMBL/GenBank/DDBJ databases">
        <title>Phytopthora megakarya and P. palmivora, two closely related causual agents of cacao black pod achieved similar genome size and gene model numbers by different mechanisms.</title>
        <authorList>
            <person name="Ali S."/>
            <person name="Shao J."/>
            <person name="Larry D.J."/>
            <person name="Kronmiller B."/>
            <person name="Shen D."/>
            <person name="Strem M.D."/>
            <person name="Melnick R.L."/>
            <person name="Guiltinan M.J."/>
            <person name="Tyler B.M."/>
            <person name="Meinhardt L.W."/>
            <person name="Bailey B.A."/>
        </authorList>
    </citation>
    <scope>NUCLEOTIDE SEQUENCE [LARGE SCALE GENOMIC DNA]</scope>
    <source>
        <strain evidence="3">zdho120</strain>
    </source>
</reference>
<evidence type="ECO:0000259" key="1">
    <source>
        <dbReference type="PROSITE" id="PS50878"/>
    </source>
</evidence>
<dbReference type="EMBL" id="NBNE01010614">
    <property type="protein sequence ID" value="OWY97308.1"/>
    <property type="molecule type" value="Genomic_DNA"/>
</dbReference>
<dbReference type="InterPro" id="IPR000477">
    <property type="entry name" value="RT_dom"/>
</dbReference>
<evidence type="ECO:0000313" key="3">
    <source>
        <dbReference type="Proteomes" id="UP000198211"/>
    </source>
</evidence>
<dbReference type="Gene3D" id="3.30.70.270">
    <property type="match status" value="1"/>
</dbReference>
<keyword evidence="3" id="KW-1185">Reference proteome</keyword>
<dbReference type="AlphaFoldDB" id="A0A225UWV4"/>
<accession>A0A225UWV4</accession>
<dbReference type="PANTHER" id="PTHR33064:SF37">
    <property type="entry name" value="RIBONUCLEASE H"/>
    <property type="match status" value="1"/>
</dbReference>
<dbReference type="PROSITE" id="PS50878">
    <property type="entry name" value="RT_POL"/>
    <property type="match status" value="1"/>
</dbReference>
<organism evidence="2 3">
    <name type="scientific">Phytophthora megakarya</name>
    <dbReference type="NCBI Taxonomy" id="4795"/>
    <lineage>
        <taxon>Eukaryota</taxon>
        <taxon>Sar</taxon>
        <taxon>Stramenopiles</taxon>
        <taxon>Oomycota</taxon>
        <taxon>Peronosporomycetes</taxon>
        <taxon>Peronosporales</taxon>
        <taxon>Peronosporaceae</taxon>
        <taxon>Phytophthora</taxon>
    </lineage>
</organism>
<dbReference type="InterPro" id="IPR043502">
    <property type="entry name" value="DNA/RNA_pol_sf"/>
</dbReference>
<proteinExistence type="predicted"/>
<feature type="domain" description="Reverse transcriptase" evidence="1">
    <location>
        <begin position="1"/>
        <end position="121"/>
    </location>
</feature>
<evidence type="ECO:0000313" key="2">
    <source>
        <dbReference type="EMBL" id="OWY97308.1"/>
    </source>
</evidence>
<dbReference type="SUPFAM" id="SSF56672">
    <property type="entry name" value="DNA/RNA polymerases"/>
    <property type="match status" value="1"/>
</dbReference>
<dbReference type="InterPro" id="IPR043128">
    <property type="entry name" value="Rev_trsase/Diguanyl_cyclase"/>
</dbReference>
<dbReference type="Proteomes" id="UP000198211">
    <property type="component" value="Unassembled WGS sequence"/>
</dbReference>